<dbReference type="SUPFAM" id="SSF50985">
    <property type="entry name" value="RCC1/BLIP-II"/>
    <property type="match status" value="1"/>
</dbReference>
<reference evidence="5 7" key="1">
    <citation type="journal article" date="2020" name="Stud. Mycol.">
        <title>101 Dothideomycetes genomes: a test case for predicting lifestyles and emergence of pathogens.</title>
        <authorList>
            <person name="Haridas S."/>
            <person name="Albert R."/>
            <person name="Binder M."/>
            <person name="Bloem J."/>
            <person name="Labutti K."/>
            <person name="Salamov A."/>
            <person name="Andreopoulos B."/>
            <person name="Baker S."/>
            <person name="Barry K."/>
            <person name="Bills G."/>
            <person name="Bluhm B."/>
            <person name="Cannon C."/>
            <person name="Castanera R."/>
            <person name="Culley D."/>
            <person name="Daum C."/>
            <person name="Ezra D."/>
            <person name="Gonzalez J."/>
            <person name="Henrissat B."/>
            <person name="Kuo A."/>
            <person name="Liang C."/>
            <person name="Lipzen A."/>
            <person name="Lutzoni F."/>
            <person name="Magnuson J."/>
            <person name="Mondo S."/>
            <person name="Nolan M."/>
            <person name="Ohm R."/>
            <person name="Pangilinan J."/>
            <person name="Park H.-J."/>
            <person name="Ramirez L."/>
            <person name="Alfaro M."/>
            <person name="Sun H."/>
            <person name="Tritt A."/>
            <person name="Yoshinaga Y."/>
            <person name="Zwiers L.-H."/>
            <person name="Turgeon B."/>
            <person name="Goodwin S."/>
            <person name="Spatafora J."/>
            <person name="Crous P."/>
            <person name="Grigoriev I."/>
        </authorList>
    </citation>
    <scope>NUCLEOTIDE SEQUENCE</scope>
    <source>
        <strain evidence="5 7">CBS 304.34</strain>
    </source>
</reference>
<feature type="region of interest" description="Disordered" evidence="3">
    <location>
        <begin position="1258"/>
        <end position="1511"/>
    </location>
</feature>
<feature type="region of interest" description="Disordered" evidence="3">
    <location>
        <begin position="27"/>
        <end position="62"/>
    </location>
</feature>
<keyword evidence="1" id="KW-0677">Repeat</keyword>
<feature type="compositionally biased region" description="Basic and acidic residues" evidence="3">
    <location>
        <begin position="1265"/>
        <end position="1275"/>
    </location>
</feature>
<feature type="compositionally biased region" description="Polar residues" evidence="3">
    <location>
        <begin position="1174"/>
        <end position="1183"/>
    </location>
</feature>
<dbReference type="Pfam" id="PF13540">
    <property type="entry name" value="RCC1_2"/>
    <property type="match status" value="1"/>
</dbReference>
<evidence type="ECO:0000259" key="4">
    <source>
        <dbReference type="PROSITE" id="PS50097"/>
    </source>
</evidence>
<name>A0A6A6Y9P7_9PEZI</name>
<dbReference type="SUPFAM" id="SSF54695">
    <property type="entry name" value="POZ domain"/>
    <property type="match status" value="1"/>
</dbReference>
<dbReference type="PANTHER" id="PTHR22872:SF2">
    <property type="entry name" value="INHIBITOR OF BRUTON TYROSINE KINASE"/>
    <property type="match status" value="1"/>
</dbReference>
<feature type="compositionally biased region" description="Polar residues" evidence="3">
    <location>
        <begin position="1197"/>
        <end position="1216"/>
    </location>
</feature>
<dbReference type="PROSITE" id="PS50097">
    <property type="entry name" value="BTB"/>
    <property type="match status" value="1"/>
</dbReference>
<dbReference type="Gene3D" id="2.130.10.30">
    <property type="entry name" value="Regulator of chromosome condensation 1/beta-lactamase-inhibitor protein II"/>
    <property type="match status" value="1"/>
</dbReference>
<feature type="compositionally biased region" description="Basic and acidic residues" evidence="3">
    <location>
        <begin position="1564"/>
        <end position="1584"/>
    </location>
</feature>
<dbReference type="SUPFAM" id="SSF48403">
    <property type="entry name" value="Ankyrin repeat"/>
    <property type="match status" value="1"/>
</dbReference>
<feature type="compositionally biased region" description="Basic and acidic residues" evidence="3">
    <location>
        <begin position="207"/>
        <end position="216"/>
    </location>
</feature>
<dbReference type="RefSeq" id="XP_033571678.1">
    <property type="nucleotide sequence ID" value="XM_033712781.1"/>
</dbReference>
<gene>
    <name evidence="5 7" type="ORF">BDZ99DRAFT_150837</name>
</gene>
<dbReference type="Pfam" id="PF12796">
    <property type="entry name" value="Ank_2"/>
    <property type="match status" value="1"/>
</dbReference>
<dbReference type="InterPro" id="IPR000408">
    <property type="entry name" value="Reg_chr_condens"/>
</dbReference>
<dbReference type="PRINTS" id="PR00633">
    <property type="entry name" value="RCCNDNSATION"/>
</dbReference>
<dbReference type="Gene3D" id="3.30.710.10">
    <property type="entry name" value="Potassium Channel Kv1.1, Chain A"/>
    <property type="match status" value="2"/>
</dbReference>
<feature type="compositionally biased region" description="Polar residues" evidence="3">
    <location>
        <begin position="1315"/>
        <end position="1327"/>
    </location>
</feature>
<dbReference type="PANTHER" id="PTHR22872">
    <property type="entry name" value="BTK-BINDING PROTEIN-RELATED"/>
    <property type="match status" value="1"/>
</dbReference>
<feature type="compositionally biased region" description="Polar residues" evidence="3">
    <location>
        <begin position="46"/>
        <end position="62"/>
    </location>
</feature>
<sequence length="1678" mass="183772">MSGYLWKYFLEDDVENFRHILESGSYNARPGAQKGPPGWQGGNLGDSLNSPSSLGASPTLQTKSRKATGTLAVPLTRADINSRDATGLTILHHAATITSDNAIAFAQALLEQPLTDLYIQDQENGWTALHRAFYFGNIAIARIILNRDAQDILGYGLARGLVKIKDKEGNGPLDLFSMTIKDRVVRPDDPRVAGDSDSDSDGGAGESADRNEDGSHRKSARPLINLEGDEVFTFGSNKNVTLGFGDEDDRQFPERVTIRRPDHLVQRFYAESREKQMQKWSAMNVPVNEAAASRGPPTRDTISEPTWVAQKSVTELPTVIRNTPLVIQDVQMSKLHTAVLTTDPVSNLYVCGHGPGARLGLGHETTRYQFTCIEGGGLGQKKVMAVALGQNHTLAITDDGEIFSWGNNAYGQLGYNLPKTTTLIDEDPKGTSPRQIFGPLKRELVIGVAASRVHSVAHTANSLFTFGKNEGQLGITGSDARSLEVQSTPRKIAASLFSSNISSVSAIDGATVCLLENHDVWVFANFGYSKLSFDLEGFTNYFLKRSFLTTNYYATPNRICKLTCGGDTICALSTSGDLFTVAVSKRSETSQDTSTSTTNPTKIRGALSQPYRIWSAKKGHMVARDVAVDQDGSIILTTEAGSVWRRTKRATIKDATASGIGDYRPKDYKFSRVPGLTRVTAVRASAFGAYAAVRRDCDVTRTQIVVDELSLWTDVEPLLAFRALTNYEENSDDENPSPRFWQRPSKVVSLRKRVLASKDLESEVADVIRQNISADDREYDLDIGTSSSEVRIPAHRFMFSGRSRVIRQALATRQDCDVDMLDIATVTHDQITGKTTVLFQGVDFLTIFNLVLFVYTDSVVDFWHAARSLPKMAVRFRNSRTEIMKLASRLEIRQLERSTRQMITPVKSMNLDMELAIKNASIFEDGDVLVQLSDGDLKLHSAIICQRCPFFHGMFKGRAGGQWLAGRRDLLAGPSDAINVDLKHVDTRVFWLVVRHIYADAGEELFDDVVSDDFNDILALDELLDHVMDVMGVANELMLDRLSQACQKVVGRYVNARNVCQLLNAIAPSSVTELKNAGLEYICLSLEAVMQNGSLDELDEDLLLELNQVARDNQLAYLPFAKSGRAEALLLEKYPGLVEQVDRARRAKVDSIILSNKYNQGDRQMSGSFRAQSLEELSTSPLRQKNRRKSSKDIKSASFTGSPQLQQAEVANINSTDRGEGQLHRAKGTHFRRGRLSPALTPILKGKNSLTDLMFEMSSDEEDAPPEKSKGKEPGDTDPTFCRLDDEFTPVGSPEELWASARRKSRLSPDLGVESSGNLGSPQTPAMKSSDRPWGSTPLSTPRLDMRDIMAQTSPARPSGLAIGLANDDIKDGKPIGSFTSKMSQRERKRLQQAQQLGQPLTPPVNDKTQQPPPTISPWRPVHYDNNSDLSGSPALATNPNTSRTNSTPQMTMRQTIANSGQAKGKSPIPPSQSRSVSNPNNVIPPPSSSSSTSNPIIRPHSIRHNPLPATALSAASPSQFLALQDVLSQQQAEKDAIREAAAKRSLQEIQQEQEFQEWWEQESKRVMQEEEARRLTEEREKNVRGRGGGKRGGKRGGRGRGKKDKEVPEARPAQPGEGAIAPPTAPPSAPAKHNGGQETAKPKSRGPRGSGRGGGRGGKAQGPGRENIAPPGAGAAS</sequence>
<feature type="repeat" description="RCC1" evidence="2">
    <location>
        <begin position="400"/>
        <end position="461"/>
    </location>
</feature>
<evidence type="ECO:0000313" key="6">
    <source>
        <dbReference type="Proteomes" id="UP000504636"/>
    </source>
</evidence>
<reference evidence="7" key="2">
    <citation type="submission" date="2020-04" db="EMBL/GenBank/DDBJ databases">
        <authorList>
            <consortium name="NCBI Genome Project"/>
        </authorList>
    </citation>
    <scope>NUCLEOTIDE SEQUENCE</scope>
    <source>
        <strain evidence="7">CBS 304.34</strain>
    </source>
</reference>
<keyword evidence="6" id="KW-1185">Reference proteome</keyword>
<evidence type="ECO:0000256" key="3">
    <source>
        <dbReference type="SAM" id="MobiDB-lite"/>
    </source>
</evidence>
<dbReference type="InterPro" id="IPR011333">
    <property type="entry name" value="SKP1/BTB/POZ_sf"/>
</dbReference>
<accession>A0A6A6Y9P7</accession>
<proteinExistence type="predicted"/>
<dbReference type="Proteomes" id="UP000504636">
    <property type="component" value="Unplaced"/>
</dbReference>
<feature type="compositionally biased region" description="Low complexity" evidence="3">
    <location>
        <begin position="1489"/>
        <end position="1500"/>
    </location>
</feature>
<dbReference type="OrthoDB" id="1893551at2759"/>
<evidence type="ECO:0000313" key="7">
    <source>
        <dbReference type="RefSeq" id="XP_033571678.1"/>
    </source>
</evidence>
<evidence type="ECO:0000256" key="2">
    <source>
        <dbReference type="PROSITE-ProRule" id="PRU00235"/>
    </source>
</evidence>
<dbReference type="EMBL" id="MU003712">
    <property type="protein sequence ID" value="KAF2804714.1"/>
    <property type="molecule type" value="Genomic_DNA"/>
</dbReference>
<feature type="domain" description="BTB" evidence="4">
    <location>
        <begin position="926"/>
        <end position="1000"/>
    </location>
</feature>
<dbReference type="PROSITE" id="PS50012">
    <property type="entry name" value="RCC1_3"/>
    <property type="match status" value="2"/>
</dbReference>
<dbReference type="InterPro" id="IPR002110">
    <property type="entry name" value="Ankyrin_rpt"/>
</dbReference>
<protein>
    <recommendedName>
        <fullName evidence="4">BTB domain-containing protein</fullName>
    </recommendedName>
</protein>
<dbReference type="InterPro" id="IPR000210">
    <property type="entry name" value="BTB/POZ_dom"/>
</dbReference>
<dbReference type="Gene3D" id="1.25.40.20">
    <property type="entry name" value="Ankyrin repeat-containing domain"/>
    <property type="match status" value="1"/>
</dbReference>
<dbReference type="InterPro" id="IPR036770">
    <property type="entry name" value="Ankyrin_rpt-contain_sf"/>
</dbReference>
<feature type="region of interest" description="Disordered" evidence="3">
    <location>
        <begin position="1564"/>
        <end position="1678"/>
    </location>
</feature>
<reference evidence="7" key="3">
    <citation type="submission" date="2025-04" db="UniProtKB">
        <authorList>
            <consortium name="RefSeq"/>
        </authorList>
    </citation>
    <scope>IDENTIFICATION</scope>
    <source>
        <strain evidence="7">CBS 304.34</strain>
    </source>
</reference>
<evidence type="ECO:0000313" key="5">
    <source>
        <dbReference type="EMBL" id="KAF2804714.1"/>
    </source>
</evidence>
<feature type="compositionally biased region" description="Low complexity" evidence="3">
    <location>
        <begin position="1438"/>
        <end position="1449"/>
    </location>
</feature>
<dbReference type="GeneID" id="54453674"/>
<feature type="repeat" description="RCC1" evidence="2">
    <location>
        <begin position="346"/>
        <end position="399"/>
    </location>
</feature>
<feature type="compositionally biased region" description="Gly residues" evidence="3">
    <location>
        <begin position="1649"/>
        <end position="1662"/>
    </location>
</feature>
<feature type="region of interest" description="Disordered" evidence="3">
    <location>
        <begin position="186"/>
        <end position="222"/>
    </location>
</feature>
<dbReference type="InterPro" id="IPR051625">
    <property type="entry name" value="Signaling_Regulatory_Domain"/>
</dbReference>
<dbReference type="InterPro" id="IPR009091">
    <property type="entry name" value="RCC1/BLIP-II"/>
</dbReference>
<dbReference type="SMART" id="SM00248">
    <property type="entry name" value="ANK"/>
    <property type="match status" value="2"/>
</dbReference>
<feature type="compositionally biased region" description="Polar residues" evidence="3">
    <location>
        <begin position="1450"/>
        <end position="1462"/>
    </location>
</feature>
<feature type="region of interest" description="Disordered" evidence="3">
    <location>
        <begin position="1174"/>
        <end position="1236"/>
    </location>
</feature>
<evidence type="ECO:0000256" key="1">
    <source>
        <dbReference type="ARBA" id="ARBA00022737"/>
    </source>
</evidence>
<organism evidence="5">
    <name type="scientific">Mytilinidion resinicola</name>
    <dbReference type="NCBI Taxonomy" id="574789"/>
    <lineage>
        <taxon>Eukaryota</taxon>
        <taxon>Fungi</taxon>
        <taxon>Dikarya</taxon>
        <taxon>Ascomycota</taxon>
        <taxon>Pezizomycotina</taxon>
        <taxon>Dothideomycetes</taxon>
        <taxon>Pleosporomycetidae</taxon>
        <taxon>Mytilinidiales</taxon>
        <taxon>Mytilinidiaceae</taxon>
        <taxon>Mytilinidion</taxon>
    </lineage>
</organism>
<feature type="compositionally biased region" description="Basic residues" evidence="3">
    <location>
        <begin position="1588"/>
        <end position="1603"/>
    </location>
</feature>
<feature type="compositionally biased region" description="Basic residues" evidence="3">
    <location>
        <begin position="1224"/>
        <end position="1235"/>
    </location>
</feature>